<accession>A0A399RSF3</accession>
<proteinExistence type="predicted"/>
<dbReference type="InterPro" id="IPR050445">
    <property type="entry name" value="Bact_polysacc_biosynth/exp"/>
</dbReference>
<dbReference type="OrthoDB" id="7183816at2"/>
<dbReference type="EMBL" id="QWFX01000005">
    <property type="protein sequence ID" value="RIJ32802.1"/>
    <property type="molecule type" value="Genomic_DNA"/>
</dbReference>
<protein>
    <recommendedName>
        <fullName evidence="3">CpsD/CapB family tyrosine-protein kinase</fullName>
    </recommendedName>
</protein>
<dbReference type="PANTHER" id="PTHR32309:SF13">
    <property type="entry name" value="FERRIC ENTEROBACTIN TRANSPORT PROTEIN FEPE"/>
    <property type="match status" value="1"/>
</dbReference>
<dbReference type="AlphaFoldDB" id="A0A399RSF3"/>
<dbReference type="GO" id="GO:0005886">
    <property type="term" value="C:plasma membrane"/>
    <property type="evidence" value="ECO:0007669"/>
    <property type="project" value="TreeGrafter"/>
</dbReference>
<dbReference type="Gene3D" id="3.40.50.300">
    <property type="entry name" value="P-loop containing nucleotide triphosphate hydrolases"/>
    <property type="match status" value="1"/>
</dbReference>
<dbReference type="Proteomes" id="UP000266385">
    <property type="component" value="Unassembled WGS sequence"/>
</dbReference>
<reference evidence="1 2" key="1">
    <citation type="submission" date="2018-08" db="EMBL/GenBank/DDBJ databases">
        <title>Henriciella mobilis sp. nov., isolated from seawater.</title>
        <authorList>
            <person name="Cheng H."/>
            <person name="Wu Y.-H."/>
            <person name="Xu X.-W."/>
            <person name="Guo L.-L."/>
        </authorList>
    </citation>
    <scope>NUCLEOTIDE SEQUENCE [LARGE SCALE GENOMIC DNA]</scope>
    <source>
        <strain evidence="1 2">JN25</strain>
    </source>
</reference>
<dbReference type="InterPro" id="IPR027417">
    <property type="entry name" value="P-loop_NTPase"/>
</dbReference>
<keyword evidence="2" id="KW-1185">Reference proteome</keyword>
<evidence type="ECO:0008006" key="3">
    <source>
        <dbReference type="Google" id="ProtNLM"/>
    </source>
</evidence>
<name>A0A399RSF3_9PROT</name>
<dbReference type="GO" id="GO:0004713">
    <property type="term" value="F:protein tyrosine kinase activity"/>
    <property type="evidence" value="ECO:0007669"/>
    <property type="project" value="TreeGrafter"/>
</dbReference>
<organism evidence="1 2">
    <name type="scientific">Henriciella mobilis</name>
    <dbReference type="NCBI Taxonomy" id="2305467"/>
    <lineage>
        <taxon>Bacteria</taxon>
        <taxon>Pseudomonadati</taxon>
        <taxon>Pseudomonadota</taxon>
        <taxon>Alphaproteobacteria</taxon>
        <taxon>Hyphomonadales</taxon>
        <taxon>Hyphomonadaceae</taxon>
        <taxon>Henriciella</taxon>
    </lineage>
</organism>
<dbReference type="SUPFAM" id="SSF52540">
    <property type="entry name" value="P-loop containing nucleoside triphosphate hydrolases"/>
    <property type="match status" value="1"/>
</dbReference>
<gene>
    <name evidence="1" type="ORF">D1223_02840</name>
</gene>
<dbReference type="PANTHER" id="PTHR32309">
    <property type="entry name" value="TYROSINE-PROTEIN KINASE"/>
    <property type="match status" value="1"/>
</dbReference>
<comment type="caution">
    <text evidence="1">The sequence shown here is derived from an EMBL/GenBank/DDBJ whole genome shotgun (WGS) entry which is preliminary data.</text>
</comment>
<evidence type="ECO:0000313" key="2">
    <source>
        <dbReference type="Proteomes" id="UP000266385"/>
    </source>
</evidence>
<sequence>MRDLRDQIDGVWHAASRLSSGSGGCCVMFIAAREGEGTSSVAASFALLAARKAQKSAWLLDLDLRRNAAFAAFEDGFARGVGRPGRAYDASLRTEPIYTVSSPVKGQSGADVANKLLSVHEIDRTRLLVSRFRNELLGHGQRVRLKSQPEWWSRVRQAADWVVIDAPAVTRSSAGLSFVSEADGVFIVVRADSTGPQEVAALRDEIAASGGRVAGLVLNRMGSDARFADRLAG</sequence>
<evidence type="ECO:0000313" key="1">
    <source>
        <dbReference type="EMBL" id="RIJ32802.1"/>
    </source>
</evidence>